<dbReference type="GO" id="GO:0042790">
    <property type="term" value="P:nucleolar large rRNA transcription by RNA polymerase I"/>
    <property type="evidence" value="ECO:0007669"/>
    <property type="project" value="TreeGrafter"/>
</dbReference>
<feature type="domain" description="Rrn7/TAF1B N-terminal cyclin" evidence="10">
    <location>
        <begin position="86"/>
        <end position="214"/>
    </location>
</feature>
<dbReference type="PANTHER" id="PTHR31576:SF2">
    <property type="entry name" value="TATA BOX-BINDING PROTEIN-ASSOCIATED FACTOR RNA POLYMERASE I SUBUNIT B"/>
    <property type="match status" value="1"/>
</dbReference>
<evidence type="ECO:0000256" key="5">
    <source>
        <dbReference type="ARBA" id="ARBA00022833"/>
    </source>
</evidence>
<keyword evidence="7" id="KW-0238">DNA-binding</keyword>
<evidence type="ECO:0000256" key="2">
    <source>
        <dbReference type="ARBA" id="ARBA00006899"/>
    </source>
</evidence>
<gene>
    <name evidence="11" type="ORF">WJX72_000714</name>
</gene>
<organism evidence="11 12">
    <name type="scientific">[Myrmecia] bisecta</name>
    <dbReference type="NCBI Taxonomy" id="41462"/>
    <lineage>
        <taxon>Eukaryota</taxon>
        <taxon>Viridiplantae</taxon>
        <taxon>Chlorophyta</taxon>
        <taxon>core chlorophytes</taxon>
        <taxon>Trebouxiophyceae</taxon>
        <taxon>Trebouxiales</taxon>
        <taxon>Trebouxiaceae</taxon>
        <taxon>Myrmecia</taxon>
    </lineage>
</organism>
<proteinExistence type="inferred from homology"/>
<dbReference type="GO" id="GO:0070860">
    <property type="term" value="C:RNA polymerase I core factor complex"/>
    <property type="evidence" value="ECO:0007669"/>
    <property type="project" value="InterPro"/>
</dbReference>
<dbReference type="EMBL" id="JALJOR010000001">
    <property type="protein sequence ID" value="KAK9828552.1"/>
    <property type="molecule type" value="Genomic_DNA"/>
</dbReference>
<keyword evidence="5" id="KW-0862">Zinc</keyword>
<evidence type="ECO:0000256" key="9">
    <source>
        <dbReference type="ARBA" id="ARBA00023242"/>
    </source>
</evidence>
<dbReference type="AlphaFoldDB" id="A0AAW1R4J5"/>
<evidence type="ECO:0000256" key="4">
    <source>
        <dbReference type="ARBA" id="ARBA00022771"/>
    </source>
</evidence>
<keyword evidence="3" id="KW-0479">Metal-binding</keyword>
<keyword evidence="9" id="KW-0539">Nucleus</keyword>
<evidence type="ECO:0000256" key="8">
    <source>
        <dbReference type="ARBA" id="ARBA00023163"/>
    </source>
</evidence>
<keyword evidence="6" id="KW-0805">Transcription regulation</keyword>
<reference evidence="11 12" key="1">
    <citation type="journal article" date="2024" name="Nat. Commun.">
        <title>Phylogenomics reveals the evolutionary origins of lichenization in chlorophyte algae.</title>
        <authorList>
            <person name="Puginier C."/>
            <person name="Libourel C."/>
            <person name="Otte J."/>
            <person name="Skaloud P."/>
            <person name="Haon M."/>
            <person name="Grisel S."/>
            <person name="Petersen M."/>
            <person name="Berrin J.G."/>
            <person name="Delaux P.M."/>
            <person name="Dal Grande F."/>
            <person name="Keller J."/>
        </authorList>
    </citation>
    <scope>NUCLEOTIDE SEQUENCE [LARGE SCALE GENOMIC DNA]</scope>
    <source>
        <strain evidence="11 12">SAG 2043</strain>
    </source>
</reference>
<dbReference type="Proteomes" id="UP001489004">
    <property type="component" value="Unassembled WGS sequence"/>
</dbReference>
<dbReference type="PANTHER" id="PTHR31576">
    <property type="entry name" value="TATA BOX-BINDING PROTEIN-ASSOCIATED FACTOR RNA POLYMERASE I SUBUNIT B"/>
    <property type="match status" value="1"/>
</dbReference>
<dbReference type="InterPro" id="IPR033599">
    <property type="entry name" value="TAF1B/Rrn7"/>
</dbReference>
<sequence length="461" mass="50087">MASATTCFTCFSTSLSLRDGVLVCDVCGTQSQSFVEETQEFQTGVDDSRYRRRHGSVHQARNQGRLVEEAVKLDTPKLACCYCHCLQHGLQKQVAALCELAGSPKPELSDMVQRLWFAFLASTQLLEPVFVRDGVSSRTRRPVPEETAEAAEAPAGVASKSEADALHALLHHVAPPETLLAVCFLGCWYLREAVSAMDIVRWAQSGQLPFLSLSSVCEQVVVQHDVLLPAVWLQPAGVPAPHHLVNAAAGLADLVNLPKPPVNAGALIHRYLLELGLPEGLGAAAMHIFAVHRAGSDHMQLTKQANLKARALGPSCYPLFPGEVSQLEDSGSLHQYLAYLQDQVFPGYAPPEDVGDFHRILKSIESEPPCGEPPSTPGVSTQHTSIDQGNVPQAVLGEYTLWGKAWSWKALHVHPDYAAVLCACATHLWLHPLHLHHLLCQLEVEVCKADAEAHEALVQGE</sequence>
<accession>A0AAW1R4J5</accession>
<dbReference type="InterPro" id="IPR048540">
    <property type="entry name" value="Rrn7_cyclin_N"/>
</dbReference>
<evidence type="ECO:0000313" key="12">
    <source>
        <dbReference type="Proteomes" id="UP001489004"/>
    </source>
</evidence>
<evidence type="ECO:0000256" key="3">
    <source>
        <dbReference type="ARBA" id="ARBA00022723"/>
    </source>
</evidence>
<protein>
    <recommendedName>
        <fullName evidence="10">Rrn7/TAF1B N-terminal cyclin domain-containing protein</fullName>
    </recommendedName>
</protein>
<keyword evidence="8" id="KW-0804">Transcription</keyword>
<evidence type="ECO:0000259" key="10">
    <source>
        <dbReference type="Pfam" id="PF20644"/>
    </source>
</evidence>
<dbReference type="GO" id="GO:0008270">
    <property type="term" value="F:zinc ion binding"/>
    <property type="evidence" value="ECO:0007669"/>
    <property type="project" value="UniProtKB-KW"/>
</dbReference>
<comment type="subcellular location">
    <subcellularLocation>
        <location evidence="1">Nucleus</location>
        <location evidence="1">Nucleolus</location>
    </subcellularLocation>
</comment>
<keyword evidence="12" id="KW-1185">Reference proteome</keyword>
<dbReference type="Pfam" id="PF20644">
    <property type="entry name" value="Rrn7_cyclin_N"/>
    <property type="match status" value="1"/>
</dbReference>
<evidence type="ECO:0000313" key="11">
    <source>
        <dbReference type="EMBL" id="KAK9828552.1"/>
    </source>
</evidence>
<evidence type="ECO:0000256" key="6">
    <source>
        <dbReference type="ARBA" id="ARBA00023015"/>
    </source>
</evidence>
<dbReference type="GO" id="GO:0001164">
    <property type="term" value="F:RNA polymerase I core promoter sequence-specific DNA binding"/>
    <property type="evidence" value="ECO:0007669"/>
    <property type="project" value="InterPro"/>
</dbReference>
<keyword evidence="4" id="KW-0863">Zinc-finger</keyword>
<comment type="caution">
    <text evidence="11">The sequence shown here is derived from an EMBL/GenBank/DDBJ whole genome shotgun (WGS) entry which is preliminary data.</text>
</comment>
<evidence type="ECO:0000256" key="1">
    <source>
        <dbReference type="ARBA" id="ARBA00004604"/>
    </source>
</evidence>
<name>A0AAW1R4J5_9CHLO</name>
<evidence type="ECO:0000256" key="7">
    <source>
        <dbReference type="ARBA" id="ARBA00023125"/>
    </source>
</evidence>
<comment type="similarity">
    <text evidence="2">Belongs to the RRN7/TAF1B family.</text>
</comment>